<proteinExistence type="inferred from homology"/>
<accession>S8CCD3</accession>
<keyword evidence="8" id="KW-1185">Reference proteome</keyword>
<dbReference type="GO" id="GO:0000272">
    <property type="term" value="P:polysaccharide catabolic process"/>
    <property type="evidence" value="ECO:0007669"/>
    <property type="project" value="InterPro"/>
</dbReference>
<feature type="signal peptide" evidence="5">
    <location>
        <begin position="1"/>
        <end position="15"/>
    </location>
</feature>
<dbReference type="GO" id="GO:0004553">
    <property type="term" value="F:hydrolase activity, hydrolyzing O-glycosyl compounds"/>
    <property type="evidence" value="ECO:0007669"/>
    <property type="project" value="InterPro"/>
</dbReference>
<dbReference type="Pfam" id="PF00150">
    <property type="entry name" value="Cellulase"/>
    <property type="match status" value="1"/>
</dbReference>
<dbReference type="PANTHER" id="PTHR31263:SF68">
    <property type="entry name" value="GLYCOSIDE HYDROLASE FAMILY 5 DOMAIN-CONTAINING PROTEIN"/>
    <property type="match status" value="1"/>
</dbReference>
<feature type="non-terminal residue" evidence="7">
    <location>
        <position position="514"/>
    </location>
</feature>
<feature type="non-terminal residue" evidence="7">
    <location>
        <position position="1"/>
    </location>
</feature>
<sequence>FLLLLLLNLAASSTGIPLSTSSRWIVDRAGRRVKLTCVNWISHNEPMVAEGLEKKPLAYIAKAIASAGFNCVRFTWPTFMFTRPDYGKLTVGQSLDRYGLTAAKAGISKNNPQLMGMSVVEVHGAVVDELGRSGLMVVLDNHVSHPQWCCGSDDGNGFFGDYNFDPDEWIRGLTAVARAYKSRPGVVGMSLRNELRGPKQNEADWYRYMAAGAAAVHSENPDFLVIISGLNFDTNLGFLRSKPLPVGNLDNKLVYEGHWYAFGRPLDQLIHQTNSICHSMTSGAYNNFLFLTQSFPVFLSEFGIDQTGSNEGDNRYISCLLAAAAEIDVDWALWTFQGSYIFRENKTNGDESYGVMDFNWDKPKNPSFLNRLEMIRQMNQGMAGESKFKIFHPQSGLCAVAGTAGVSLGDCRSATLWDSHQDGGEIRLANSQLCISPGNADGAPVSLSANNCGVTWNYGSSSGLQLATAYGGGHVCLEAGNGAVLTKKCLCIDDHNLSDFPTCADNPEVQWFKL</sequence>
<dbReference type="InterPro" id="IPR001547">
    <property type="entry name" value="Glyco_hydro_5"/>
</dbReference>
<keyword evidence="3 4" id="KW-0326">Glycosidase</keyword>
<protein>
    <recommendedName>
        <fullName evidence="6">Glycoside hydrolase family 5 domain-containing protein</fullName>
    </recommendedName>
</protein>
<evidence type="ECO:0000313" key="7">
    <source>
        <dbReference type="EMBL" id="EPS62091.1"/>
    </source>
</evidence>
<dbReference type="InterPro" id="IPR017853">
    <property type="entry name" value="GH"/>
</dbReference>
<name>S8CCD3_9LAMI</name>
<dbReference type="PANTHER" id="PTHR31263">
    <property type="entry name" value="CELLULASE FAMILY PROTEIN (AFU_ORTHOLOGUE AFUA_5G14560)"/>
    <property type="match status" value="1"/>
</dbReference>
<feature type="chain" id="PRO_5013243561" description="Glycoside hydrolase family 5 domain-containing protein" evidence="5">
    <location>
        <begin position="16"/>
        <end position="514"/>
    </location>
</feature>
<keyword evidence="5" id="KW-0732">Signal</keyword>
<feature type="domain" description="Glycoside hydrolase family 5" evidence="6">
    <location>
        <begin position="56"/>
        <end position="337"/>
    </location>
</feature>
<evidence type="ECO:0000313" key="8">
    <source>
        <dbReference type="Proteomes" id="UP000015453"/>
    </source>
</evidence>
<dbReference type="Proteomes" id="UP000015453">
    <property type="component" value="Unassembled WGS sequence"/>
</dbReference>
<evidence type="ECO:0000256" key="4">
    <source>
        <dbReference type="RuleBase" id="RU361153"/>
    </source>
</evidence>
<dbReference type="AlphaFoldDB" id="S8CCD3"/>
<dbReference type="SUPFAM" id="SSF51445">
    <property type="entry name" value="(Trans)glycosidases"/>
    <property type="match status" value="1"/>
</dbReference>
<comment type="caution">
    <text evidence="7">The sequence shown here is derived from an EMBL/GenBank/DDBJ whole genome shotgun (WGS) entry which is preliminary data.</text>
</comment>
<organism evidence="7 8">
    <name type="scientific">Genlisea aurea</name>
    <dbReference type="NCBI Taxonomy" id="192259"/>
    <lineage>
        <taxon>Eukaryota</taxon>
        <taxon>Viridiplantae</taxon>
        <taxon>Streptophyta</taxon>
        <taxon>Embryophyta</taxon>
        <taxon>Tracheophyta</taxon>
        <taxon>Spermatophyta</taxon>
        <taxon>Magnoliopsida</taxon>
        <taxon>eudicotyledons</taxon>
        <taxon>Gunneridae</taxon>
        <taxon>Pentapetalae</taxon>
        <taxon>asterids</taxon>
        <taxon>lamiids</taxon>
        <taxon>Lamiales</taxon>
        <taxon>Lentibulariaceae</taxon>
        <taxon>Genlisea</taxon>
    </lineage>
</organism>
<evidence type="ECO:0000256" key="1">
    <source>
        <dbReference type="ARBA" id="ARBA00005641"/>
    </source>
</evidence>
<dbReference type="OrthoDB" id="442731at2759"/>
<evidence type="ECO:0000256" key="3">
    <source>
        <dbReference type="ARBA" id="ARBA00023295"/>
    </source>
</evidence>
<dbReference type="EMBL" id="AUSU01006400">
    <property type="protein sequence ID" value="EPS62091.1"/>
    <property type="molecule type" value="Genomic_DNA"/>
</dbReference>
<evidence type="ECO:0000256" key="2">
    <source>
        <dbReference type="ARBA" id="ARBA00022801"/>
    </source>
</evidence>
<keyword evidence="2 4" id="KW-0378">Hydrolase</keyword>
<gene>
    <name evidence="7" type="ORF">M569_12701</name>
</gene>
<reference evidence="7 8" key="1">
    <citation type="journal article" date="2013" name="BMC Genomics">
        <title>The miniature genome of a carnivorous plant Genlisea aurea contains a low number of genes and short non-coding sequences.</title>
        <authorList>
            <person name="Leushkin E.V."/>
            <person name="Sutormin R.A."/>
            <person name="Nabieva E.R."/>
            <person name="Penin A.A."/>
            <person name="Kondrashov A.S."/>
            <person name="Logacheva M.D."/>
        </authorList>
    </citation>
    <scope>NUCLEOTIDE SEQUENCE [LARGE SCALE GENOMIC DNA]</scope>
</reference>
<dbReference type="Gene3D" id="3.20.20.80">
    <property type="entry name" value="Glycosidases"/>
    <property type="match status" value="1"/>
</dbReference>
<evidence type="ECO:0000259" key="6">
    <source>
        <dbReference type="Pfam" id="PF00150"/>
    </source>
</evidence>
<evidence type="ECO:0000256" key="5">
    <source>
        <dbReference type="SAM" id="SignalP"/>
    </source>
</evidence>
<comment type="similarity">
    <text evidence="1 4">Belongs to the glycosyl hydrolase 5 (cellulase A) family.</text>
</comment>